<keyword evidence="2 4" id="KW-0863">Zinc-finger</keyword>
<feature type="region of interest" description="Disordered" evidence="5">
    <location>
        <begin position="102"/>
        <end position="151"/>
    </location>
</feature>
<sequence length="421" mass="45077">MPKDAAAAAAGRPAGRAEPLVCTVCLDPVSASVPLPPAASVPAPLRQHLSQLCILKCRHLFHSACIVRWLGAGSRSVCPNCRTTVAAQDGSLDLVFLPDGLVAPEPSPPSPPNIKLGPDRLRSPPPDCKPDPDELLRRQQQQPSQARRPAQSDMLALLHRDLAAKQALVDELQDIVESMRFELEDAVTESELHATVAERLEESRRLFEQRAAADAAALVESQRACKALAAENARLAQAARASEAAAEASRIDAAAASARAEAVLASAAAATRRLNAYAAIEAVDSREFGDEEWEAKAADAVAGGDVEELRQIIFAYHRKLRIFFEQARTARARAYEMRQDRDAARQTVATLKSRISELEQAAAKSPPSMPPAPGFGVLRSREGGLDLGVARCQSMPTVRRAPGKLKAAPSTSSISGWLGRK</sequence>
<name>A0ABR4NKL7_9FUNG</name>
<dbReference type="PROSITE" id="PS50089">
    <property type="entry name" value="ZF_RING_2"/>
    <property type="match status" value="1"/>
</dbReference>
<dbReference type="EMBL" id="JADGIZ020000001">
    <property type="protein sequence ID" value="KAL2919996.1"/>
    <property type="molecule type" value="Genomic_DNA"/>
</dbReference>
<feature type="compositionally biased region" description="Low complexity" evidence="5">
    <location>
        <begin position="138"/>
        <end position="151"/>
    </location>
</feature>
<dbReference type="PANTHER" id="PTHR45969:SF69">
    <property type="entry name" value="FINGER DOMAIN PROTEIN, PUTATIVE (AFU_ORTHOLOGUE AFUA_3G12190)-RELATED"/>
    <property type="match status" value="1"/>
</dbReference>
<dbReference type="PANTHER" id="PTHR45969">
    <property type="entry name" value="RING ZINC FINGER PROTEIN-RELATED"/>
    <property type="match status" value="1"/>
</dbReference>
<dbReference type="Pfam" id="PF13639">
    <property type="entry name" value="zf-RING_2"/>
    <property type="match status" value="1"/>
</dbReference>
<organism evidence="7 8">
    <name type="scientific">Polyrhizophydium stewartii</name>
    <dbReference type="NCBI Taxonomy" id="2732419"/>
    <lineage>
        <taxon>Eukaryota</taxon>
        <taxon>Fungi</taxon>
        <taxon>Fungi incertae sedis</taxon>
        <taxon>Chytridiomycota</taxon>
        <taxon>Chytridiomycota incertae sedis</taxon>
        <taxon>Chytridiomycetes</taxon>
        <taxon>Rhizophydiales</taxon>
        <taxon>Rhizophydiales incertae sedis</taxon>
        <taxon>Polyrhizophydium</taxon>
    </lineage>
</organism>
<dbReference type="SUPFAM" id="SSF57850">
    <property type="entry name" value="RING/U-box"/>
    <property type="match status" value="1"/>
</dbReference>
<evidence type="ECO:0000259" key="6">
    <source>
        <dbReference type="PROSITE" id="PS50089"/>
    </source>
</evidence>
<comment type="caution">
    <text evidence="7">The sequence shown here is derived from an EMBL/GenBank/DDBJ whole genome shotgun (WGS) entry which is preliminary data.</text>
</comment>
<evidence type="ECO:0000256" key="4">
    <source>
        <dbReference type="PROSITE-ProRule" id="PRU00175"/>
    </source>
</evidence>
<dbReference type="SMART" id="SM00184">
    <property type="entry name" value="RING"/>
    <property type="match status" value="1"/>
</dbReference>
<evidence type="ECO:0000313" key="8">
    <source>
        <dbReference type="Proteomes" id="UP001527925"/>
    </source>
</evidence>
<dbReference type="Gene3D" id="3.30.40.10">
    <property type="entry name" value="Zinc/RING finger domain, C3HC4 (zinc finger)"/>
    <property type="match status" value="1"/>
</dbReference>
<feature type="domain" description="RING-type" evidence="6">
    <location>
        <begin position="22"/>
        <end position="82"/>
    </location>
</feature>
<keyword evidence="3" id="KW-0862">Zinc</keyword>
<feature type="region of interest" description="Disordered" evidence="5">
    <location>
        <begin position="360"/>
        <end position="380"/>
    </location>
</feature>
<evidence type="ECO:0000256" key="1">
    <source>
        <dbReference type="ARBA" id="ARBA00022723"/>
    </source>
</evidence>
<evidence type="ECO:0000256" key="3">
    <source>
        <dbReference type="ARBA" id="ARBA00022833"/>
    </source>
</evidence>
<feature type="region of interest" description="Disordered" evidence="5">
    <location>
        <begin position="398"/>
        <end position="421"/>
    </location>
</feature>
<protein>
    <recommendedName>
        <fullName evidence="6">RING-type domain-containing protein</fullName>
    </recommendedName>
</protein>
<evidence type="ECO:0000256" key="2">
    <source>
        <dbReference type="ARBA" id="ARBA00022771"/>
    </source>
</evidence>
<evidence type="ECO:0000313" key="7">
    <source>
        <dbReference type="EMBL" id="KAL2919996.1"/>
    </source>
</evidence>
<keyword evidence="8" id="KW-1185">Reference proteome</keyword>
<accession>A0ABR4NKL7</accession>
<keyword evidence="1" id="KW-0479">Metal-binding</keyword>
<reference evidence="7 8" key="1">
    <citation type="submission" date="2023-09" db="EMBL/GenBank/DDBJ databases">
        <title>Pangenome analysis of Batrachochytrium dendrobatidis and related Chytrids.</title>
        <authorList>
            <person name="Yacoub M.N."/>
            <person name="Stajich J.E."/>
            <person name="James T.Y."/>
        </authorList>
    </citation>
    <scope>NUCLEOTIDE SEQUENCE [LARGE SCALE GENOMIC DNA]</scope>
    <source>
        <strain evidence="7 8">JEL0888</strain>
    </source>
</reference>
<feature type="compositionally biased region" description="Basic and acidic residues" evidence="5">
    <location>
        <begin position="117"/>
        <end position="137"/>
    </location>
</feature>
<dbReference type="InterPro" id="IPR013083">
    <property type="entry name" value="Znf_RING/FYVE/PHD"/>
</dbReference>
<evidence type="ECO:0000256" key="5">
    <source>
        <dbReference type="SAM" id="MobiDB-lite"/>
    </source>
</evidence>
<dbReference type="Proteomes" id="UP001527925">
    <property type="component" value="Unassembled WGS sequence"/>
</dbReference>
<dbReference type="InterPro" id="IPR001841">
    <property type="entry name" value="Znf_RING"/>
</dbReference>
<gene>
    <name evidence="7" type="ORF">HK105_200062</name>
</gene>
<proteinExistence type="predicted"/>